<accession>A0AA39WJX8</accession>
<evidence type="ECO:0000313" key="3">
    <source>
        <dbReference type="Proteomes" id="UP001175000"/>
    </source>
</evidence>
<feature type="region of interest" description="Disordered" evidence="1">
    <location>
        <begin position="204"/>
        <end position="234"/>
    </location>
</feature>
<protein>
    <submittedName>
        <fullName evidence="2">Uncharacterized protein</fullName>
    </submittedName>
</protein>
<feature type="compositionally biased region" description="Basic and acidic residues" evidence="1">
    <location>
        <begin position="52"/>
        <end position="66"/>
    </location>
</feature>
<sequence>MNDEHTQLSASRFILENLKTRLSGAITLWRATEPEVDGQLWIESSAASSSEFGEKYSEDKMRRSKSDPSISHSMRNAAVGNAARWNTHWTDRLAGPSADPLQLVIDPTQVILDIEEVEDSLEKAHPKLLVLREELEIFYSNNPLEHVPRREEQDEGEDNILDDTWARLKQRFSTAHSSIGYPKTSMGYTSSLIVPTDTISTRVPRGWMNSSTPVSGESSSKAAGISGRICQPLR</sequence>
<proteinExistence type="predicted"/>
<feature type="compositionally biased region" description="Polar residues" evidence="1">
    <location>
        <begin position="208"/>
        <end position="221"/>
    </location>
</feature>
<organism evidence="2 3">
    <name type="scientific">Immersiella caudata</name>
    <dbReference type="NCBI Taxonomy" id="314043"/>
    <lineage>
        <taxon>Eukaryota</taxon>
        <taxon>Fungi</taxon>
        <taxon>Dikarya</taxon>
        <taxon>Ascomycota</taxon>
        <taxon>Pezizomycotina</taxon>
        <taxon>Sordariomycetes</taxon>
        <taxon>Sordariomycetidae</taxon>
        <taxon>Sordariales</taxon>
        <taxon>Lasiosphaeriaceae</taxon>
        <taxon>Immersiella</taxon>
    </lineage>
</organism>
<dbReference type="Proteomes" id="UP001175000">
    <property type="component" value="Unassembled WGS sequence"/>
</dbReference>
<evidence type="ECO:0000256" key="1">
    <source>
        <dbReference type="SAM" id="MobiDB-lite"/>
    </source>
</evidence>
<name>A0AA39WJX8_9PEZI</name>
<evidence type="ECO:0000313" key="2">
    <source>
        <dbReference type="EMBL" id="KAK0616780.1"/>
    </source>
</evidence>
<reference evidence="2" key="1">
    <citation type="submission" date="2023-06" db="EMBL/GenBank/DDBJ databases">
        <title>Genome-scale phylogeny and comparative genomics of the fungal order Sordariales.</title>
        <authorList>
            <consortium name="Lawrence Berkeley National Laboratory"/>
            <person name="Hensen N."/>
            <person name="Bonometti L."/>
            <person name="Westerberg I."/>
            <person name="Brannstrom I.O."/>
            <person name="Guillou S."/>
            <person name="Cros-Aarteil S."/>
            <person name="Calhoun S."/>
            <person name="Haridas S."/>
            <person name="Kuo A."/>
            <person name="Mondo S."/>
            <person name="Pangilinan J."/>
            <person name="Riley R."/>
            <person name="Labutti K."/>
            <person name="Andreopoulos B."/>
            <person name="Lipzen A."/>
            <person name="Chen C."/>
            <person name="Yanf M."/>
            <person name="Daum C."/>
            <person name="Ng V."/>
            <person name="Clum A."/>
            <person name="Steindorff A."/>
            <person name="Ohm R."/>
            <person name="Martin F."/>
            <person name="Silar P."/>
            <person name="Natvig D."/>
            <person name="Lalanne C."/>
            <person name="Gautier V."/>
            <person name="Ament-Velasquez S.L."/>
            <person name="Kruys A."/>
            <person name="Hutchinson M.I."/>
            <person name="Powell A.J."/>
            <person name="Barry K."/>
            <person name="Miller A.N."/>
            <person name="Grigoriev I.V."/>
            <person name="Debuchy R."/>
            <person name="Gladieux P."/>
            <person name="Thoren M.H."/>
            <person name="Johannesson H."/>
        </authorList>
    </citation>
    <scope>NUCLEOTIDE SEQUENCE</scope>
    <source>
        <strain evidence="2">CBS 606.72</strain>
    </source>
</reference>
<dbReference type="EMBL" id="JAULSU010000005">
    <property type="protein sequence ID" value="KAK0616780.1"/>
    <property type="molecule type" value="Genomic_DNA"/>
</dbReference>
<feature type="region of interest" description="Disordered" evidence="1">
    <location>
        <begin position="52"/>
        <end position="72"/>
    </location>
</feature>
<gene>
    <name evidence="2" type="ORF">B0T14DRAFT_252786</name>
</gene>
<keyword evidence="3" id="KW-1185">Reference proteome</keyword>
<comment type="caution">
    <text evidence="2">The sequence shown here is derived from an EMBL/GenBank/DDBJ whole genome shotgun (WGS) entry which is preliminary data.</text>
</comment>
<dbReference type="AlphaFoldDB" id="A0AA39WJX8"/>